<evidence type="ECO:0000256" key="10">
    <source>
        <dbReference type="ARBA" id="ARBA00023224"/>
    </source>
</evidence>
<dbReference type="GO" id="GO:0005886">
    <property type="term" value="C:plasma membrane"/>
    <property type="evidence" value="ECO:0007669"/>
    <property type="project" value="UniProtKB-SubCell"/>
</dbReference>
<dbReference type="PRINTS" id="PR00248">
    <property type="entry name" value="GPCRMGR"/>
</dbReference>
<dbReference type="PRINTS" id="PR00592">
    <property type="entry name" value="CASENSINGR"/>
</dbReference>
<dbReference type="InterPro" id="IPR011500">
    <property type="entry name" value="GPCR_3_9-Cys_dom"/>
</dbReference>
<protein>
    <submittedName>
        <fullName evidence="15">Olfactory receptor C family, b1</fullName>
    </submittedName>
</protein>
<keyword evidence="2" id="KW-1003">Cell membrane</keyword>
<keyword evidence="6" id="KW-0297">G-protein coupled receptor</keyword>
<feature type="transmembrane region" description="Helical" evidence="12">
    <location>
        <begin position="753"/>
        <end position="775"/>
    </location>
</feature>
<evidence type="ECO:0000313" key="15">
    <source>
        <dbReference type="Ensembl" id="ENSSLDP00000011221.1"/>
    </source>
</evidence>
<evidence type="ECO:0000256" key="3">
    <source>
        <dbReference type="ARBA" id="ARBA00022692"/>
    </source>
</evidence>
<feature type="domain" description="G-protein coupled receptors family 3 profile" evidence="14">
    <location>
        <begin position="594"/>
        <end position="843"/>
    </location>
</feature>
<reference evidence="15" key="2">
    <citation type="submission" date="2025-09" db="UniProtKB">
        <authorList>
            <consortium name="Ensembl"/>
        </authorList>
    </citation>
    <scope>IDENTIFICATION</scope>
</reference>
<comment type="subcellular location">
    <subcellularLocation>
        <location evidence="1">Cell membrane</location>
        <topology evidence="1">Multi-pass membrane protein</topology>
    </subcellularLocation>
</comment>
<dbReference type="PROSITE" id="PS00980">
    <property type="entry name" value="G_PROTEIN_RECEP_F3_2"/>
    <property type="match status" value="1"/>
</dbReference>
<dbReference type="Proteomes" id="UP000261360">
    <property type="component" value="Unplaced"/>
</dbReference>
<dbReference type="Pfam" id="PF01094">
    <property type="entry name" value="ANF_receptor"/>
    <property type="match status" value="1"/>
</dbReference>
<keyword evidence="8" id="KW-0675">Receptor</keyword>
<evidence type="ECO:0000313" key="16">
    <source>
        <dbReference type="Proteomes" id="UP000261360"/>
    </source>
</evidence>
<name>A0A3B4X4Y3_SERLL</name>
<evidence type="ECO:0000256" key="1">
    <source>
        <dbReference type="ARBA" id="ARBA00004651"/>
    </source>
</evidence>
<dbReference type="InterPro" id="IPR000337">
    <property type="entry name" value="GPCR_3"/>
</dbReference>
<dbReference type="FunFam" id="2.10.50.30:FF:000004">
    <property type="entry name" value="Taste receptor type 1 member 3-like protein"/>
    <property type="match status" value="1"/>
</dbReference>
<dbReference type="Pfam" id="PF07562">
    <property type="entry name" value="NCD3G"/>
    <property type="match status" value="1"/>
</dbReference>
<evidence type="ECO:0000256" key="9">
    <source>
        <dbReference type="ARBA" id="ARBA00023180"/>
    </source>
</evidence>
<dbReference type="GO" id="GO:0050909">
    <property type="term" value="P:sensory perception of taste"/>
    <property type="evidence" value="ECO:0007669"/>
    <property type="project" value="UniProtKB-ARBA"/>
</dbReference>
<dbReference type="GeneTree" id="ENSGT00940000166171"/>
<evidence type="ECO:0000256" key="6">
    <source>
        <dbReference type="ARBA" id="ARBA00023040"/>
    </source>
</evidence>
<evidence type="ECO:0000256" key="12">
    <source>
        <dbReference type="SAM" id="Phobius"/>
    </source>
</evidence>
<feature type="transmembrane region" description="Helical" evidence="12">
    <location>
        <begin position="703"/>
        <end position="726"/>
    </location>
</feature>
<evidence type="ECO:0000256" key="11">
    <source>
        <dbReference type="ARBA" id="ARBA00038492"/>
    </source>
</evidence>
<keyword evidence="7 12" id="KW-0472">Membrane</keyword>
<evidence type="ECO:0000259" key="14">
    <source>
        <dbReference type="PROSITE" id="PS50259"/>
    </source>
</evidence>
<keyword evidence="9" id="KW-0325">Glycoprotein</keyword>
<dbReference type="InterPro" id="IPR017979">
    <property type="entry name" value="GPCR_3_CS"/>
</dbReference>
<dbReference type="STRING" id="1841481.ENSSLDP00000011221"/>
<dbReference type="InterPro" id="IPR017978">
    <property type="entry name" value="GPCR_3_C"/>
</dbReference>
<evidence type="ECO:0000256" key="5">
    <source>
        <dbReference type="ARBA" id="ARBA00022989"/>
    </source>
</evidence>
<keyword evidence="4 13" id="KW-0732">Signal</keyword>
<proteinExistence type="inferred from homology"/>
<dbReference type="InterPro" id="IPR000068">
    <property type="entry name" value="GPCR_3_Ca_sens_rcpt-rel"/>
</dbReference>
<dbReference type="AlphaFoldDB" id="A0A3B4X4Y3"/>
<dbReference type="Pfam" id="PF00003">
    <property type="entry name" value="7tm_3"/>
    <property type="match status" value="1"/>
</dbReference>
<feature type="transmembrane region" description="Helical" evidence="12">
    <location>
        <begin position="787"/>
        <end position="809"/>
    </location>
</feature>
<feature type="transmembrane region" description="Helical" evidence="12">
    <location>
        <begin position="631"/>
        <end position="653"/>
    </location>
</feature>
<dbReference type="PANTHER" id="PTHR24061:SF506">
    <property type="entry name" value="G-PROTEIN COUPLED RECEPTOR FAMILY C GROUP 6 MEMBER A-LIKE PRECURSOR"/>
    <property type="match status" value="1"/>
</dbReference>
<evidence type="ECO:0000256" key="8">
    <source>
        <dbReference type="ARBA" id="ARBA00023170"/>
    </source>
</evidence>
<organism evidence="15 16">
    <name type="scientific">Seriola lalandi dorsalis</name>
    <dbReference type="NCBI Taxonomy" id="1841481"/>
    <lineage>
        <taxon>Eukaryota</taxon>
        <taxon>Metazoa</taxon>
        <taxon>Chordata</taxon>
        <taxon>Craniata</taxon>
        <taxon>Vertebrata</taxon>
        <taxon>Euteleostomi</taxon>
        <taxon>Actinopterygii</taxon>
        <taxon>Neopterygii</taxon>
        <taxon>Teleostei</taxon>
        <taxon>Neoteleostei</taxon>
        <taxon>Acanthomorphata</taxon>
        <taxon>Carangaria</taxon>
        <taxon>Carangiformes</taxon>
        <taxon>Carangidae</taxon>
        <taxon>Seriola</taxon>
    </lineage>
</organism>
<dbReference type="Gene3D" id="2.10.50.30">
    <property type="entry name" value="GPCR, family 3, nine cysteines domain"/>
    <property type="match status" value="1"/>
</dbReference>
<dbReference type="SUPFAM" id="SSF53822">
    <property type="entry name" value="Periplasmic binding protein-like I"/>
    <property type="match status" value="1"/>
</dbReference>
<dbReference type="InterPro" id="IPR001828">
    <property type="entry name" value="ANF_lig-bd_rcpt"/>
</dbReference>
<keyword evidence="5 12" id="KW-1133">Transmembrane helix</keyword>
<evidence type="ECO:0000256" key="7">
    <source>
        <dbReference type="ARBA" id="ARBA00023136"/>
    </source>
</evidence>
<dbReference type="PROSITE" id="PS50259">
    <property type="entry name" value="G_PROTEIN_RECEP_F3_4"/>
    <property type="match status" value="1"/>
</dbReference>
<sequence>MHTCGVLRCFSALMILSGVLPPGVNGCDISQPICGAHAPGDVVIGIMLPCHHKVIGINGRIRPENFLCSDFDLRSFLKSLAIIHEIEEINASGFLPGVHLGYMMCDTCSYASKALQDVGHMLQVNNSLNVNCDYTDFRPTVKIILGALYSEESIALARLLNVYMVPLLSATSSSPELSDKLRYPVFLRTIPSDSHQIKAVTKLLHHYNWNWVGVVYGDDEYGKAAYESFLKDAEANDVCIAYRKVLPHNLDDSDLRDGIEQVAQQIRSSSAQVVLLILKGSLVEVLFKEMIRTNTSRIWIASDIWSRSWSLTRIDDINKVGDILGFTFVASKSESFDNYLKNLTATPGGYNYFIEEYKNLRFNCSSECLSNNPPSHCASPEVLKIRSGNACNVTDPQEQNDDYLVTAADTSETFLSKVAVWAVANALKELLKCNSSSCSGEINFPPWELLQELKKVNFTFDNQNFYFDKNGDFVNGYNLILWEKYGQYRRFRRIGKYHVLGQQVELDVGSFTWLSTGNNTKPRSRCSASCPRGWVKKILNVSCCYNCTQCAEGTYSDGPDFNACKKCPNGTWSLKGWDHCKPRWDSYIRWSDPHPITQLSAAAFGIFLLLVIFIIFLVYRDSLPMKRAEVRLSIVMMAGLAVSFASVMCYMGRPSVHLCRARQVMYAMGFTLCVSSILVKAYRTFLVFLPFGQIVNRRLHKCYNPPVIVIGITTLQGIICLLWMILDSPHVSQIPPSPQSMKNPIQCSEGDTYIGFATMLSYIALLAFIGFLLAYKGRKVPHEFSETGYIIFSMLMYLFVWMCFIPIYITNREKGTPTQASAILVSSYGIIFCHFLPKCYEALCGSKTDTLERILRRWRVISSGNVDAETGSDTYDVSDMNIPSLKNNRFSVSSTTTILTGEVSPTDSELVIIPTPDEKTHSYPLYNTLGTNVTKRCRSLSI</sequence>
<dbReference type="GO" id="GO:0004930">
    <property type="term" value="F:G protein-coupled receptor activity"/>
    <property type="evidence" value="ECO:0007669"/>
    <property type="project" value="UniProtKB-KW"/>
</dbReference>
<evidence type="ECO:0000256" key="4">
    <source>
        <dbReference type="ARBA" id="ARBA00022729"/>
    </source>
</evidence>
<evidence type="ECO:0000256" key="2">
    <source>
        <dbReference type="ARBA" id="ARBA00022475"/>
    </source>
</evidence>
<dbReference type="InterPro" id="IPR038550">
    <property type="entry name" value="GPCR_3_9-Cys_sf"/>
</dbReference>
<feature type="chain" id="PRO_5017373573" evidence="13">
    <location>
        <begin position="27"/>
        <end position="942"/>
    </location>
</feature>
<comment type="similarity">
    <text evidence="11">Belongs to the G-protein coupled receptor 3 family. TAS1R subfamily.</text>
</comment>
<accession>A0A3B4X4Y3</accession>
<keyword evidence="3 12" id="KW-0812">Transmembrane</keyword>
<dbReference type="FunFam" id="3.40.50.2300:FF:000016">
    <property type="entry name" value="Taste 1 receptor member 2"/>
    <property type="match status" value="1"/>
</dbReference>
<feature type="signal peptide" evidence="13">
    <location>
        <begin position="1"/>
        <end position="26"/>
    </location>
</feature>
<keyword evidence="16" id="KW-1185">Reference proteome</keyword>
<reference evidence="15" key="1">
    <citation type="submission" date="2025-08" db="UniProtKB">
        <authorList>
            <consortium name="Ensembl"/>
        </authorList>
    </citation>
    <scope>IDENTIFICATION</scope>
</reference>
<dbReference type="PANTHER" id="PTHR24061">
    <property type="entry name" value="CALCIUM-SENSING RECEPTOR-RELATED"/>
    <property type="match status" value="1"/>
</dbReference>
<dbReference type="Gene3D" id="3.40.50.2300">
    <property type="match status" value="2"/>
</dbReference>
<dbReference type="Ensembl" id="ENSSLDT00000011629.1">
    <property type="protein sequence ID" value="ENSSLDP00000011221.1"/>
    <property type="gene ID" value="ENSSLDG00000008917.1"/>
</dbReference>
<keyword evidence="10" id="KW-0807">Transducer</keyword>
<dbReference type="InterPro" id="IPR028082">
    <property type="entry name" value="Peripla_BP_I"/>
</dbReference>
<feature type="transmembrane region" description="Helical" evidence="12">
    <location>
        <begin position="665"/>
        <end position="691"/>
    </location>
</feature>
<evidence type="ECO:0000256" key="13">
    <source>
        <dbReference type="SAM" id="SignalP"/>
    </source>
</evidence>
<feature type="transmembrane region" description="Helical" evidence="12">
    <location>
        <begin position="599"/>
        <end position="619"/>
    </location>
</feature>